<dbReference type="PANTHER" id="PTHR31109">
    <property type="entry name" value="PROTEIN FAM207A"/>
    <property type="match status" value="1"/>
</dbReference>
<gene>
    <name evidence="6" type="ORF">GFSPODELE1_LOCUS716</name>
</gene>
<feature type="region of interest" description="Disordered" evidence="5">
    <location>
        <begin position="111"/>
        <end position="133"/>
    </location>
</feature>
<protein>
    <recommendedName>
        <fullName evidence="3">Ribosome biogenesis protein SLX9</fullName>
    </recommendedName>
</protein>
<evidence type="ECO:0000313" key="7">
    <source>
        <dbReference type="Proteomes" id="UP001497453"/>
    </source>
</evidence>
<keyword evidence="4" id="KW-0539">Nucleus</keyword>
<sequence length="234" mass="25815">MPVTSKLYNHHCLPVSSSRTSIFYSTVPVFLNMPKAARSKQRLFHQQTVKPSTRKFADGNTVEHVEVGSHADTTGNEILAEMATSEEPSKVMKKKDKLAMKHELFLQRLESAQSPYSKSHERRLKRKAKEQVAGGMNDIQAALSAVAGETADTDADSVPHASADDSIKVPSKPKPGQIGEGKSGPLSKTQRKKALQTERLRIPMILSNPEFASNPFQTIRTHAQNTLLKHQTPP</sequence>
<dbReference type="InterPro" id="IPR028160">
    <property type="entry name" value="Slx9-like"/>
</dbReference>
<dbReference type="EMBL" id="OZ037944">
    <property type="protein sequence ID" value="CAL1695363.1"/>
    <property type="molecule type" value="Genomic_DNA"/>
</dbReference>
<evidence type="ECO:0000256" key="1">
    <source>
        <dbReference type="ARBA" id="ARBA00004604"/>
    </source>
</evidence>
<dbReference type="Pfam" id="PF15341">
    <property type="entry name" value="SLX9"/>
    <property type="match status" value="1"/>
</dbReference>
<evidence type="ECO:0000256" key="2">
    <source>
        <dbReference type="ARBA" id="ARBA00011022"/>
    </source>
</evidence>
<dbReference type="Proteomes" id="UP001497453">
    <property type="component" value="Chromosome 1"/>
</dbReference>
<evidence type="ECO:0000313" key="6">
    <source>
        <dbReference type="EMBL" id="CAL1695363.1"/>
    </source>
</evidence>
<name>A0ABP1CL03_9APHY</name>
<feature type="compositionally biased region" description="Polar residues" evidence="5">
    <location>
        <begin position="210"/>
        <end position="234"/>
    </location>
</feature>
<organism evidence="6 7">
    <name type="scientific">Somion occarium</name>
    <dbReference type="NCBI Taxonomy" id="3059160"/>
    <lineage>
        <taxon>Eukaryota</taxon>
        <taxon>Fungi</taxon>
        <taxon>Dikarya</taxon>
        <taxon>Basidiomycota</taxon>
        <taxon>Agaricomycotina</taxon>
        <taxon>Agaricomycetes</taxon>
        <taxon>Polyporales</taxon>
        <taxon>Cerrenaceae</taxon>
        <taxon>Somion</taxon>
    </lineage>
</organism>
<evidence type="ECO:0000256" key="5">
    <source>
        <dbReference type="SAM" id="MobiDB-lite"/>
    </source>
</evidence>
<proteinExistence type="inferred from homology"/>
<dbReference type="PANTHER" id="PTHR31109:SF2">
    <property type="entry name" value="RIBOSOME BIOGENESIS PROTEIN SLX9 HOMOLOG"/>
    <property type="match status" value="1"/>
</dbReference>
<reference evidence="7" key="1">
    <citation type="submission" date="2024-04" db="EMBL/GenBank/DDBJ databases">
        <authorList>
            <person name="Shaw F."/>
            <person name="Minotto A."/>
        </authorList>
    </citation>
    <scope>NUCLEOTIDE SEQUENCE [LARGE SCALE GENOMIC DNA]</scope>
</reference>
<feature type="region of interest" description="Disordered" evidence="5">
    <location>
        <begin position="148"/>
        <end position="234"/>
    </location>
</feature>
<comment type="subcellular location">
    <subcellularLocation>
        <location evidence="1">Nucleus</location>
        <location evidence="1">Nucleolus</location>
    </subcellularLocation>
</comment>
<comment type="similarity">
    <text evidence="2">Belongs to the SLX9 family.</text>
</comment>
<evidence type="ECO:0000256" key="4">
    <source>
        <dbReference type="ARBA" id="ARBA00023242"/>
    </source>
</evidence>
<accession>A0ABP1CL03</accession>
<evidence type="ECO:0000256" key="3">
    <source>
        <dbReference type="ARBA" id="ARBA00021321"/>
    </source>
</evidence>
<keyword evidence="7" id="KW-1185">Reference proteome</keyword>